<keyword evidence="6" id="KW-1185">Reference proteome</keyword>
<evidence type="ECO:0000313" key="5">
    <source>
        <dbReference type="EMBL" id="CAF1087787.1"/>
    </source>
</evidence>
<dbReference type="EMBL" id="CAJNOI010000118">
    <property type="protein sequence ID" value="CAF1087787.1"/>
    <property type="molecule type" value="Genomic_DNA"/>
</dbReference>
<comment type="subcellular location">
    <subcellularLocation>
        <location evidence="1">Nucleus</location>
    </subcellularLocation>
</comment>
<gene>
    <name evidence="5" type="ORF">BJG266_LOCUS20632</name>
    <name evidence="4" type="ORF">QVE165_LOCUS15451</name>
</gene>
<accession>A0A814N3H9</accession>
<dbReference type="OrthoDB" id="5857104at2759"/>
<dbReference type="InterPro" id="IPR014978">
    <property type="entry name" value="Gln-Leu-Gln_QLQ"/>
</dbReference>
<dbReference type="Pfam" id="PF08880">
    <property type="entry name" value="QLQ"/>
    <property type="match status" value="1"/>
</dbReference>
<dbReference type="GO" id="GO:0005524">
    <property type="term" value="F:ATP binding"/>
    <property type="evidence" value="ECO:0007669"/>
    <property type="project" value="InterPro"/>
</dbReference>
<dbReference type="Proteomes" id="UP000663877">
    <property type="component" value="Unassembled WGS sequence"/>
</dbReference>
<dbReference type="GO" id="GO:0005634">
    <property type="term" value="C:nucleus"/>
    <property type="evidence" value="ECO:0007669"/>
    <property type="project" value="UniProtKB-SubCell"/>
</dbReference>
<dbReference type="GO" id="GO:0006355">
    <property type="term" value="P:regulation of DNA-templated transcription"/>
    <property type="evidence" value="ECO:0007669"/>
    <property type="project" value="InterPro"/>
</dbReference>
<keyword evidence="2" id="KW-0539">Nucleus</keyword>
<name>A0A814N3H9_9BILA</name>
<proteinExistence type="predicted"/>
<evidence type="ECO:0000313" key="4">
    <source>
        <dbReference type="EMBL" id="CAF1010701.1"/>
    </source>
</evidence>
<evidence type="ECO:0000256" key="2">
    <source>
        <dbReference type="ARBA" id="ARBA00023242"/>
    </source>
</evidence>
<evidence type="ECO:0000256" key="1">
    <source>
        <dbReference type="ARBA" id="ARBA00004123"/>
    </source>
</evidence>
<organism evidence="5 7">
    <name type="scientific">Adineta steineri</name>
    <dbReference type="NCBI Taxonomy" id="433720"/>
    <lineage>
        <taxon>Eukaryota</taxon>
        <taxon>Metazoa</taxon>
        <taxon>Spiralia</taxon>
        <taxon>Gnathifera</taxon>
        <taxon>Rotifera</taxon>
        <taxon>Eurotatoria</taxon>
        <taxon>Bdelloidea</taxon>
        <taxon>Adinetida</taxon>
        <taxon>Adinetidae</taxon>
        <taxon>Adineta</taxon>
    </lineage>
</organism>
<reference evidence="5" key="1">
    <citation type="submission" date="2021-02" db="EMBL/GenBank/DDBJ databases">
        <authorList>
            <person name="Nowell W R."/>
        </authorList>
    </citation>
    <scope>NUCLEOTIDE SEQUENCE</scope>
</reference>
<feature type="domain" description="QLQ" evidence="3">
    <location>
        <begin position="25"/>
        <end position="50"/>
    </location>
</feature>
<evidence type="ECO:0000259" key="3">
    <source>
        <dbReference type="Pfam" id="PF08880"/>
    </source>
</evidence>
<dbReference type="AlphaFoldDB" id="A0A814N3H9"/>
<comment type="caution">
    <text evidence="5">The sequence shown here is derived from an EMBL/GenBank/DDBJ whole genome shotgun (WGS) entry which is preliminary data.</text>
</comment>
<evidence type="ECO:0000313" key="7">
    <source>
        <dbReference type="Proteomes" id="UP000663877"/>
    </source>
</evidence>
<evidence type="ECO:0000313" key="6">
    <source>
        <dbReference type="Proteomes" id="UP000663832"/>
    </source>
</evidence>
<protein>
    <recommendedName>
        <fullName evidence="3">QLQ domain-containing protein</fullName>
    </recommendedName>
</protein>
<sequence length="137" mass="15789">MITTDHNTTSFITIDSSELDHLRSNVLKSQIATYRLLARNLPVSDSLLNACSYKSQLAILLQNHLHQAQSKPTGIILTNISKANNDQNNTITSLTFSSVKQLYQWLVESNEENSFHRIQKHPIHFNLLYIQQEREKR</sequence>
<dbReference type="Proteomes" id="UP000663832">
    <property type="component" value="Unassembled WGS sequence"/>
</dbReference>
<dbReference type="EMBL" id="CAJNOM010000084">
    <property type="protein sequence ID" value="CAF1010701.1"/>
    <property type="molecule type" value="Genomic_DNA"/>
</dbReference>